<dbReference type="AlphaFoldDB" id="A0A2N9JAA3"/>
<protein>
    <submittedName>
        <fullName evidence="1">Uncharacterized protein</fullName>
    </submittedName>
</protein>
<evidence type="ECO:0000313" key="1">
    <source>
        <dbReference type="EMBL" id="SPD33480.1"/>
    </source>
</evidence>
<sequence length="61" mass="6911">MSWATSAFRWIDTEYLSLGRSSILRWSSGIFTSYLTPGIGWIAGDFEAVNVVDFFEDGKVR</sequence>
<dbReference type="EMBL" id="OIVN01006457">
    <property type="protein sequence ID" value="SPD33480.1"/>
    <property type="molecule type" value="Genomic_DNA"/>
</dbReference>
<name>A0A2N9JAA3_FAGSY</name>
<accession>A0A2N9JAA3</accession>
<reference evidence="1" key="1">
    <citation type="submission" date="2018-02" db="EMBL/GenBank/DDBJ databases">
        <authorList>
            <person name="Cohen D.B."/>
            <person name="Kent A.D."/>
        </authorList>
    </citation>
    <scope>NUCLEOTIDE SEQUENCE</scope>
</reference>
<organism evidence="1">
    <name type="scientific">Fagus sylvatica</name>
    <name type="common">Beechnut</name>
    <dbReference type="NCBI Taxonomy" id="28930"/>
    <lineage>
        <taxon>Eukaryota</taxon>
        <taxon>Viridiplantae</taxon>
        <taxon>Streptophyta</taxon>
        <taxon>Embryophyta</taxon>
        <taxon>Tracheophyta</taxon>
        <taxon>Spermatophyta</taxon>
        <taxon>Magnoliopsida</taxon>
        <taxon>eudicotyledons</taxon>
        <taxon>Gunneridae</taxon>
        <taxon>Pentapetalae</taxon>
        <taxon>rosids</taxon>
        <taxon>fabids</taxon>
        <taxon>Fagales</taxon>
        <taxon>Fagaceae</taxon>
        <taxon>Fagus</taxon>
    </lineage>
</organism>
<gene>
    <name evidence="1" type="ORF">FSB_LOCUS61362</name>
</gene>
<proteinExistence type="predicted"/>